<dbReference type="KEGG" id="mmau:NCTC10168_00689"/>
<reference evidence="1 2" key="1">
    <citation type="submission" date="2019-01" db="EMBL/GenBank/DDBJ databases">
        <authorList>
            <consortium name="Pathogen Informatics"/>
        </authorList>
    </citation>
    <scope>NUCLEOTIDE SEQUENCE [LARGE SCALE GENOMIC DNA]</scope>
    <source>
        <strain evidence="1 2">NCTC10168</strain>
    </source>
</reference>
<proteinExistence type="predicted"/>
<organism evidence="1 2">
    <name type="scientific">Mycoplasmopsis maculosa</name>
    <dbReference type="NCBI Taxonomy" id="114885"/>
    <lineage>
        <taxon>Bacteria</taxon>
        <taxon>Bacillati</taxon>
        <taxon>Mycoplasmatota</taxon>
        <taxon>Mycoplasmoidales</taxon>
        <taxon>Metamycoplasmataceae</taxon>
        <taxon>Mycoplasmopsis</taxon>
    </lineage>
</organism>
<evidence type="ECO:0000313" key="1">
    <source>
        <dbReference type="EMBL" id="VEU75755.1"/>
    </source>
</evidence>
<sequence>MYNKNYSTKLDDAFFERKEKDFANLSMDDFFKKHGTYDEVKRIMKALEKM</sequence>
<evidence type="ECO:0000313" key="2">
    <source>
        <dbReference type="Proteomes" id="UP000290243"/>
    </source>
</evidence>
<dbReference type="EMBL" id="LR215037">
    <property type="protein sequence ID" value="VEU75755.1"/>
    <property type="molecule type" value="Genomic_DNA"/>
</dbReference>
<name>A0A449B5B1_9BACT</name>
<accession>A0A449B5B1</accession>
<dbReference type="AlphaFoldDB" id="A0A449B5B1"/>
<dbReference type="RefSeq" id="WP_165255963.1">
    <property type="nucleotide sequence ID" value="NZ_LR215037.1"/>
</dbReference>
<keyword evidence="2" id="KW-1185">Reference proteome</keyword>
<protein>
    <submittedName>
        <fullName evidence="1">Uncharacterized protein</fullName>
    </submittedName>
</protein>
<gene>
    <name evidence="1" type="ORF">NCTC10168_00689</name>
</gene>
<dbReference type="Proteomes" id="UP000290243">
    <property type="component" value="Chromosome"/>
</dbReference>